<reference evidence="1 2" key="1">
    <citation type="submission" date="2019-03" db="EMBL/GenBank/DDBJ databases">
        <authorList>
            <consortium name="Pathogen Informatics"/>
        </authorList>
    </citation>
    <scope>NUCLEOTIDE SEQUENCE [LARGE SCALE GENOMIC DNA]</scope>
    <source>
        <strain evidence="1 2">NCTC12998</strain>
    </source>
</reference>
<gene>
    <name evidence="1" type="ORF">NCTC12998_03564</name>
</gene>
<sequence length="72" mass="8139">MSPAHIAGENRRESDQHCFACHFEAGRRPQRFMFECPLAARMGSEAKQINSSPATCPLRLLPRWPGANCLRQ</sequence>
<proteinExistence type="predicted"/>
<evidence type="ECO:0000313" key="1">
    <source>
        <dbReference type="EMBL" id="VFS69548.1"/>
    </source>
</evidence>
<name>A0A485BDA4_RAOPL</name>
<organism evidence="1 2">
    <name type="scientific">Raoultella planticola</name>
    <name type="common">Klebsiella planticola</name>
    <dbReference type="NCBI Taxonomy" id="575"/>
    <lineage>
        <taxon>Bacteria</taxon>
        <taxon>Pseudomonadati</taxon>
        <taxon>Pseudomonadota</taxon>
        <taxon>Gammaproteobacteria</taxon>
        <taxon>Enterobacterales</taxon>
        <taxon>Enterobacteriaceae</taxon>
        <taxon>Klebsiella/Raoultella group</taxon>
        <taxon>Raoultella</taxon>
    </lineage>
</organism>
<evidence type="ECO:0000313" key="2">
    <source>
        <dbReference type="Proteomes" id="UP000345637"/>
    </source>
</evidence>
<protein>
    <submittedName>
        <fullName evidence="1">Uncharacterized protein</fullName>
    </submittedName>
</protein>
<accession>A0A485BDA4</accession>
<dbReference type="Proteomes" id="UP000345637">
    <property type="component" value="Unassembled WGS sequence"/>
</dbReference>
<dbReference type="EMBL" id="CAADJE010000024">
    <property type="protein sequence ID" value="VFS69548.1"/>
    <property type="molecule type" value="Genomic_DNA"/>
</dbReference>
<dbReference type="AlphaFoldDB" id="A0A485BDA4"/>